<proteinExistence type="predicted"/>
<dbReference type="InterPro" id="IPR054468">
    <property type="entry name" value="NrSPol-like_HBD"/>
</dbReference>
<keyword evidence="1" id="KW-0175">Coiled coil</keyword>
<comment type="caution">
    <text evidence="4">The sequence shown here is derived from an EMBL/GenBank/DDBJ whole genome shotgun (WGS) entry which is preliminary data.</text>
</comment>
<organism evidence="4 5">
    <name type="scientific">Haloferax volcanii (strain ATCC 29605 / DSM 3757 / JCM 8879 / NBRC 14742 / NCIMB 2012 / VKM B-1768 / DS2)</name>
    <name type="common">Halobacterium volcanii</name>
    <dbReference type="NCBI Taxonomy" id="309800"/>
    <lineage>
        <taxon>Archaea</taxon>
        <taxon>Methanobacteriati</taxon>
        <taxon>Methanobacteriota</taxon>
        <taxon>Stenosarchaea group</taxon>
        <taxon>Halobacteria</taxon>
        <taxon>Halobacteriales</taxon>
        <taxon>Haloferacaceae</taxon>
        <taxon>Haloferax</taxon>
    </lineage>
</organism>
<dbReference type="Proteomes" id="UP000011532">
    <property type="component" value="Unassembled WGS sequence"/>
</dbReference>
<gene>
    <name evidence="4" type="ORF">C498_16324</name>
</gene>
<name>A0A384L0P5_HALVD</name>
<dbReference type="GeneID" id="8924679"/>
<evidence type="ECO:0000313" key="4">
    <source>
        <dbReference type="EMBL" id="ELY25932.1"/>
    </source>
</evidence>
<accession>A0A384L0P5</accession>
<evidence type="ECO:0000259" key="3">
    <source>
        <dbReference type="Pfam" id="PF22763"/>
    </source>
</evidence>
<evidence type="ECO:0000313" key="5">
    <source>
        <dbReference type="Proteomes" id="UP000011532"/>
    </source>
</evidence>
<feature type="region of interest" description="Disordered" evidence="2">
    <location>
        <begin position="196"/>
        <end position="228"/>
    </location>
</feature>
<feature type="region of interest" description="Disordered" evidence="2">
    <location>
        <begin position="323"/>
        <end position="382"/>
    </location>
</feature>
<evidence type="ECO:0000256" key="1">
    <source>
        <dbReference type="SAM" id="Coils"/>
    </source>
</evidence>
<reference evidence="5" key="1">
    <citation type="submission" date="2012-11" db="EMBL/GenBank/DDBJ databases">
        <authorList>
            <person name="Becker E.A."/>
            <person name="Seitzer P."/>
            <person name="Tritt A."/>
            <person name="Larsen D."/>
            <person name="Yao A."/>
            <person name="Wu D."/>
            <person name="Darling A."/>
            <person name="Eisen J.A."/>
            <person name="Facciotti M.T."/>
        </authorList>
    </citation>
    <scope>NUCLEOTIDE SEQUENCE [LARGE SCALE GENOMIC DNA]</scope>
    <source>
        <strain evidence="5">ATCC 29605 / DSM 3757 / JCM 8879 / NBRC 14742 / NCIMB 2012 / VKM B-1768 / DS2</strain>
    </source>
</reference>
<dbReference type="EMBL" id="AOHU01000100">
    <property type="protein sequence ID" value="ELY25932.1"/>
    <property type="molecule type" value="Genomic_DNA"/>
</dbReference>
<feature type="coiled-coil region" evidence="1">
    <location>
        <begin position="384"/>
        <end position="418"/>
    </location>
</feature>
<dbReference type="RefSeq" id="WP_004044451.1">
    <property type="nucleotide sequence ID" value="NC_013967.1"/>
</dbReference>
<protein>
    <submittedName>
        <fullName evidence="4">Bacteriophage protein-like protein</fullName>
    </submittedName>
</protein>
<evidence type="ECO:0000256" key="2">
    <source>
        <dbReference type="SAM" id="MobiDB-lite"/>
    </source>
</evidence>
<feature type="domain" description="NrS-1 polymerase-like HBD" evidence="3">
    <location>
        <begin position="259"/>
        <end position="323"/>
    </location>
</feature>
<sequence>MTPPLPTREQLPDDLLERANWVGWRTQLCDGEETVVPRSATDGGPASATDDSTWATFDEALACAREGRVDGVGFAFTDDDPFVGIELENCRDAETGATDEWARALVDRLDSYTEVTPSGTGFRVIVRGTLPSGSARAGGLELSDVTRFRPVTGDCADGAPAAVAERSDALATVHGAYFETDPEPSPSVDAVAPAASIDSVNPDAPNSDRAPADARLDEISGPGNDLTDDEVVRRASNAVNGVAFTRLWRGDASGYDDRDEADAALCSMLAFWTAGDARQMCRLFRDSGLFRPTWDEVVHADGSTYGARTVRRAIRETSEFYDPSGWSSAVRRSATQSDDDRHRDRHRHPNRNRRDDDVVTDPARRPPASPGASPGDGRGGFDRLDELRARLDEVVDENERLRDELDAERERRRDLEARAGDRNVRAEARAGVENAGRGWSLVGWLRSWRALR</sequence>
<dbReference type="OrthoDB" id="238910at2157"/>
<dbReference type="AlphaFoldDB" id="A0A384L0P5"/>
<dbReference type="Pfam" id="PF22763">
    <property type="entry name" value="NrS1-1_pol-like_HBD"/>
    <property type="match status" value="1"/>
</dbReference>
<reference evidence="4 5" key="2">
    <citation type="journal article" date="2014" name="PLoS Genet.">
        <title>Phylogenetically driven sequencing of extremely halophilic archaea reveals strategies for static and dynamic osmo-response.</title>
        <authorList>
            <person name="Becker E.A."/>
            <person name="Seitzer P.M."/>
            <person name="Tritt A."/>
            <person name="Larsen D."/>
            <person name="Krusor M."/>
            <person name="Yao A.I."/>
            <person name="Wu D."/>
            <person name="Madern D."/>
            <person name="Eisen J.A."/>
            <person name="Darling A.E."/>
            <person name="Facciotti M.T."/>
        </authorList>
    </citation>
    <scope>NUCLEOTIDE SEQUENCE [LARGE SCALE GENOMIC DNA]</scope>
    <source>
        <strain evidence="5">ATCC 29605 / DSM 3757 / JCM 8879 / NBRC 14742 / NCIMB 2012 / VKM B-1768 / DS2</strain>
    </source>
</reference>